<dbReference type="InterPro" id="IPR050562">
    <property type="entry name" value="FAD_mOase_fung"/>
</dbReference>
<dbReference type="Pfam" id="PF01494">
    <property type="entry name" value="FAD_binding_3"/>
    <property type="match status" value="1"/>
</dbReference>
<gene>
    <name evidence="11" type="ORF">N7492_008146</name>
</gene>
<keyword evidence="3" id="KW-0285">Flavoprotein</keyword>
<comment type="caution">
    <text evidence="11">The sequence shown here is derived from an EMBL/GenBank/DDBJ whole genome shotgun (WGS) entry which is preliminary data.</text>
</comment>
<proteinExistence type="inferred from homology"/>
<keyword evidence="4 9" id="KW-0812">Transmembrane</keyword>
<feature type="transmembrane region" description="Helical" evidence="9">
    <location>
        <begin position="706"/>
        <end position="732"/>
    </location>
</feature>
<keyword evidence="5" id="KW-0274">FAD</keyword>
<feature type="transmembrane region" description="Helical" evidence="9">
    <location>
        <begin position="634"/>
        <end position="655"/>
    </location>
</feature>
<evidence type="ECO:0000256" key="3">
    <source>
        <dbReference type="ARBA" id="ARBA00022630"/>
    </source>
</evidence>
<keyword evidence="6 9" id="KW-1133">Transmembrane helix</keyword>
<keyword evidence="7" id="KW-0560">Oxidoreductase</keyword>
<dbReference type="OrthoDB" id="2431938at2759"/>
<sequence length="749" mass="83188">MAPFKVIIVGGSIAGLTLANIFERYGIDFIVLEKHEKIAPALGAGFAIWPHGARVLDQLGCFDALEQVNAPLNHLMVFNEDGTFRGPPPGFGEWMETLLGYRLRFMERRHVIQTLFDNLPCKSKVHTSRGVVKVESHSDGVAVETSDGSVFHGDIVIGADGVHSRVRREMQRCAEKEVPGLNLFPEEHAFESTWSALFGISNTTLGLEQDLGFKSTHKGRSYLTARGPDDTMYWILFFKNEKKTRGSGIPRYTDEDLNRLVAMYENDALNSGHTFGELYKARIQTSLVPLEEGVLKTCFYRRVVLVGDSWHKIHPISGLGGNHGILSAAFLADELKSLVERQESPDEDALQKIFLLYQQKRGPAVDKIVALSSKMQRLDALDSFPIRLVQKHLAPRFSIATIQGSLINMLNPAVRLKHLPLPSRRGRLGFIDEVKIEPKRRSSLVNWTWIVLLALVAMVFYPIRNPSNVTESTEWDTSISSGLGLDAWTGMQLQFNLSLSVVLSIAAVESYRSCFFMQFLSSTLPFSIASYFIGWELLTVAYFSIFILSTAAKQSYFPSARSLDLAMVKALPVAFLVTYVAPTVYTLNAVETSAQAWAIAHASLPVVLSICRRVASRVSAKIDGPELFYGKKDVLPLVTFFLGTAILQGGISRLIHPNGLAHTISWSGHAMGPTQAKAAILDIVILVFSLFSYWDLRRVNAITSAYYPELILGVVIALEVSPATTLGLLWAIRESQWEEARAKKNRDVI</sequence>
<evidence type="ECO:0000256" key="1">
    <source>
        <dbReference type="ARBA" id="ARBA00004370"/>
    </source>
</evidence>
<evidence type="ECO:0000313" key="12">
    <source>
        <dbReference type="Proteomes" id="UP001146351"/>
    </source>
</evidence>
<evidence type="ECO:0000256" key="5">
    <source>
        <dbReference type="ARBA" id="ARBA00022827"/>
    </source>
</evidence>
<evidence type="ECO:0000256" key="7">
    <source>
        <dbReference type="ARBA" id="ARBA00023002"/>
    </source>
</evidence>
<dbReference type="SUPFAM" id="SSF51905">
    <property type="entry name" value="FAD/NAD(P)-binding domain"/>
    <property type="match status" value="1"/>
</dbReference>
<keyword evidence="12" id="KW-1185">Reference proteome</keyword>
<feature type="transmembrane region" description="Helical" evidence="9">
    <location>
        <begin position="528"/>
        <end position="551"/>
    </location>
</feature>
<evidence type="ECO:0000256" key="2">
    <source>
        <dbReference type="ARBA" id="ARBA00007992"/>
    </source>
</evidence>
<protein>
    <recommendedName>
        <fullName evidence="10">FAD-binding domain-containing protein</fullName>
    </recommendedName>
</protein>
<feature type="transmembrane region" description="Helical" evidence="9">
    <location>
        <begin position="675"/>
        <end position="694"/>
    </location>
</feature>
<evidence type="ECO:0000259" key="10">
    <source>
        <dbReference type="Pfam" id="PF01494"/>
    </source>
</evidence>
<reference evidence="11" key="1">
    <citation type="submission" date="2022-11" db="EMBL/GenBank/DDBJ databases">
        <authorList>
            <person name="Petersen C."/>
        </authorList>
    </citation>
    <scope>NUCLEOTIDE SEQUENCE</scope>
    <source>
        <strain evidence="11">IBT 21917</strain>
    </source>
</reference>
<dbReference type="GO" id="GO:0004497">
    <property type="term" value="F:monooxygenase activity"/>
    <property type="evidence" value="ECO:0007669"/>
    <property type="project" value="InterPro"/>
</dbReference>
<dbReference type="PRINTS" id="PR00420">
    <property type="entry name" value="RNGMNOXGNASE"/>
</dbReference>
<evidence type="ECO:0000256" key="6">
    <source>
        <dbReference type="ARBA" id="ARBA00022989"/>
    </source>
</evidence>
<reference evidence="11" key="2">
    <citation type="journal article" date="2023" name="IMA Fungus">
        <title>Comparative genomic study of the Penicillium genus elucidates a diverse pangenome and 15 lateral gene transfer events.</title>
        <authorList>
            <person name="Petersen C."/>
            <person name="Sorensen T."/>
            <person name="Nielsen M.R."/>
            <person name="Sondergaard T.E."/>
            <person name="Sorensen J.L."/>
            <person name="Fitzpatrick D.A."/>
            <person name="Frisvad J.C."/>
            <person name="Nielsen K.L."/>
        </authorList>
    </citation>
    <scope>NUCLEOTIDE SEQUENCE</scope>
    <source>
        <strain evidence="11">IBT 21917</strain>
    </source>
</reference>
<dbReference type="InterPro" id="IPR002938">
    <property type="entry name" value="FAD-bd"/>
</dbReference>
<dbReference type="GO" id="GO:0016020">
    <property type="term" value="C:membrane"/>
    <property type="evidence" value="ECO:0007669"/>
    <property type="project" value="UniProtKB-SubCell"/>
</dbReference>
<feature type="transmembrane region" description="Helical" evidence="9">
    <location>
        <begin position="444"/>
        <end position="463"/>
    </location>
</feature>
<dbReference type="InterPro" id="IPR036188">
    <property type="entry name" value="FAD/NAD-bd_sf"/>
</dbReference>
<comment type="subcellular location">
    <subcellularLocation>
        <location evidence="1">Membrane</location>
    </subcellularLocation>
</comment>
<dbReference type="PANTHER" id="PTHR47356">
    <property type="entry name" value="FAD-DEPENDENT MONOOXYGENASE ASQG-RELATED"/>
    <property type="match status" value="1"/>
</dbReference>
<dbReference type="Gene3D" id="3.50.50.60">
    <property type="entry name" value="FAD/NAD(P)-binding domain"/>
    <property type="match status" value="1"/>
</dbReference>
<dbReference type="GO" id="GO:0071949">
    <property type="term" value="F:FAD binding"/>
    <property type="evidence" value="ECO:0007669"/>
    <property type="project" value="InterPro"/>
</dbReference>
<dbReference type="AlphaFoldDB" id="A0A9W9HRK2"/>
<feature type="domain" description="FAD-binding" evidence="10">
    <location>
        <begin position="5"/>
        <end position="369"/>
    </location>
</feature>
<dbReference type="PANTHER" id="PTHR47356:SF2">
    <property type="entry name" value="FAD-BINDING DOMAIN-CONTAINING PROTEIN-RELATED"/>
    <property type="match status" value="1"/>
</dbReference>
<evidence type="ECO:0000313" key="11">
    <source>
        <dbReference type="EMBL" id="KAJ5155343.1"/>
    </source>
</evidence>
<name>A0A9W9HRK2_9EURO</name>
<evidence type="ECO:0000256" key="4">
    <source>
        <dbReference type="ARBA" id="ARBA00022692"/>
    </source>
</evidence>
<evidence type="ECO:0000256" key="9">
    <source>
        <dbReference type="SAM" id="Phobius"/>
    </source>
</evidence>
<dbReference type="EMBL" id="JAPQKO010000006">
    <property type="protein sequence ID" value="KAJ5155343.1"/>
    <property type="molecule type" value="Genomic_DNA"/>
</dbReference>
<feature type="transmembrane region" description="Helical" evidence="9">
    <location>
        <begin position="563"/>
        <end position="582"/>
    </location>
</feature>
<accession>A0A9W9HRK2</accession>
<keyword evidence="8 9" id="KW-0472">Membrane</keyword>
<comment type="similarity">
    <text evidence="2">Belongs to the paxM FAD-dependent monooxygenase family.</text>
</comment>
<organism evidence="11 12">
    <name type="scientific">Penicillium capsulatum</name>
    <dbReference type="NCBI Taxonomy" id="69766"/>
    <lineage>
        <taxon>Eukaryota</taxon>
        <taxon>Fungi</taxon>
        <taxon>Dikarya</taxon>
        <taxon>Ascomycota</taxon>
        <taxon>Pezizomycotina</taxon>
        <taxon>Eurotiomycetes</taxon>
        <taxon>Eurotiomycetidae</taxon>
        <taxon>Eurotiales</taxon>
        <taxon>Aspergillaceae</taxon>
        <taxon>Penicillium</taxon>
    </lineage>
</organism>
<dbReference type="Proteomes" id="UP001146351">
    <property type="component" value="Unassembled WGS sequence"/>
</dbReference>
<evidence type="ECO:0000256" key="8">
    <source>
        <dbReference type="ARBA" id="ARBA00023136"/>
    </source>
</evidence>